<gene>
    <name evidence="9" type="ORF">QYE76_014384</name>
</gene>
<organism evidence="9 10">
    <name type="scientific">Lolium multiflorum</name>
    <name type="common">Italian ryegrass</name>
    <name type="synonym">Lolium perenne subsp. multiflorum</name>
    <dbReference type="NCBI Taxonomy" id="4521"/>
    <lineage>
        <taxon>Eukaryota</taxon>
        <taxon>Viridiplantae</taxon>
        <taxon>Streptophyta</taxon>
        <taxon>Embryophyta</taxon>
        <taxon>Tracheophyta</taxon>
        <taxon>Spermatophyta</taxon>
        <taxon>Magnoliopsida</taxon>
        <taxon>Liliopsida</taxon>
        <taxon>Poales</taxon>
        <taxon>Poaceae</taxon>
        <taxon>BOP clade</taxon>
        <taxon>Pooideae</taxon>
        <taxon>Poodae</taxon>
        <taxon>Poeae</taxon>
        <taxon>Poeae Chloroplast Group 2 (Poeae type)</taxon>
        <taxon>Loliodinae</taxon>
        <taxon>Loliinae</taxon>
        <taxon>Lolium</taxon>
    </lineage>
</organism>
<sequence length="311" mass="34671">MANSFVLNTGAAIPLVGLGTWQIPPGVVEEAIRAAIKVGYRHIDCSPQYGNQKEVGLALKKLFDEGLMNREDLFITSKLWCTHHAPEDVPEAIESTLQDLQLEYLDLYLVHGPVRAKKGATLSVENYLKPDIPATWRAMEELYHSSKARAIGVSNFSCKKLEDLLAVAHVPPAVNQVECHPVWQQRRLRNLCRSSGVHLSAYAPLGSPGSPGKEGPDVLSHPVVVSVAERLQKTPAQVALQWGVQMGQSVLPKSDNEAWTRENIDVFGWCIPDELMAKFAEIEQVRLFKYEFVTHPTSFYKSVEDFWDGEV</sequence>
<comment type="caution">
    <text evidence="9">The sequence shown here is derived from an EMBL/GenBank/DDBJ whole genome shotgun (WGS) entry which is preliminary data.</text>
</comment>
<feature type="active site" description="Proton donor" evidence="5">
    <location>
        <position position="49"/>
    </location>
</feature>
<dbReference type="EMBL" id="JAUUTY010000001">
    <property type="protein sequence ID" value="KAK1697687.1"/>
    <property type="molecule type" value="Genomic_DNA"/>
</dbReference>
<dbReference type="CDD" id="cd19125">
    <property type="entry name" value="AKR_AKR4C1-15"/>
    <property type="match status" value="1"/>
</dbReference>
<protein>
    <recommendedName>
        <fullName evidence="8">NADP-dependent oxidoreductase domain-containing protein</fullName>
    </recommendedName>
</protein>
<dbReference type="PROSITE" id="PS00062">
    <property type="entry name" value="ALDOKETO_REDUCTASE_2"/>
    <property type="match status" value="1"/>
</dbReference>
<evidence type="ECO:0000256" key="5">
    <source>
        <dbReference type="PIRSR" id="PIRSR000097-1"/>
    </source>
</evidence>
<dbReference type="InterPro" id="IPR036812">
    <property type="entry name" value="NAD(P)_OxRdtase_dom_sf"/>
</dbReference>
<feature type="site" description="Lowers pKa of active site Tyr" evidence="7">
    <location>
        <position position="78"/>
    </location>
</feature>
<evidence type="ECO:0000256" key="7">
    <source>
        <dbReference type="PIRSR" id="PIRSR000097-3"/>
    </source>
</evidence>
<feature type="binding site" evidence="6">
    <location>
        <position position="111"/>
    </location>
    <ligand>
        <name>substrate</name>
    </ligand>
</feature>
<proteinExistence type="inferred from homology"/>
<evidence type="ECO:0000256" key="4">
    <source>
        <dbReference type="ARBA" id="ARBA00023002"/>
    </source>
</evidence>
<dbReference type="PIRSF" id="PIRSF000097">
    <property type="entry name" value="AKR"/>
    <property type="match status" value="1"/>
</dbReference>
<dbReference type="InterPro" id="IPR044498">
    <property type="entry name" value="AKR4C"/>
</dbReference>
<dbReference type="InterPro" id="IPR020471">
    <property type="entry name" value="AKR"/>
</dbReference>
<evidence type="ECO:0000256" key="1">
    <source>
        <dbReference type="ARBA" id="ARBA00007905"/>
    </source>
</evidence>
<dbReference type="Proteomes" id="UP001231189">
    <property type="component" value="Unassembled WGS sequence"/>
</dbReference>
<dbReference type="AlphaFoldDB" id="A0AAD8U2X2"/>
<dbReference type="InterPro" id="IPR023210">
    <property type="entry name" value="NADP_OxRdtase_dom"/>
</dbReference>
<keyword evidence="10" id="KW-1185">Reference proteome</keyword>
<evidence type="ECO:0000256" key="3">
    <source>
        <dbReference type="ARBA" id="ARBA00022990"/>
    </source>
</evidence>
<accession>A0AAD8U2X2</accession>
<dbReference type="InterPro" id="IPR018170">
    <property type="entry name" value="Aldo/ket_reductase_CS"/>
</dbReference>
<name>A0AAD8U2X2_LOLMU</name>
<dbReference type="PROSITE" id="PS00798">
    <property type="entry name" value="ALDOKETO_REDUCTASE_1"/>
    <property type="match status" value="1"/>
</dbReference>
<keyword evidence="3" id="KW-0007">Acetylation</keyword>
<dbReference type="PANTHER" id="PTHR11732">
    <property type="entry name" value="ALDO/KETO REDUCTASE"/>
    <property type="match status" value="1"/>
</dbReference>
<keyword evidence="4" id="KW-0560">Oxidoreductase</keyword>
<feature type="domain" description="NADP-dependent oxidoreductase" evidence="8">
    <location>
        <begin position="17"/>
        <end position="282"/>
    </location>
</feature>
<dbReference type="GO" id="GO:0016491">
    <property type="term" value="F:oxidoreductase activity"/>
    <property type="evidence" value="ECO:0007669"/>
    <property type="project" value="UniProtKB-KW"/>
</dbReference>
<evidence type="ECO:0000256" key="6">
    <source>
        <dbReference type="PIRSR" id="PIRSR000097-2"/>
    </source>
</evidence>
<evidence type="ECO:0000259" key="8">
    <source>
        <dbReference type="Pfam" id="PF00248"/>
    </source>
</evidence>
<evidence type="ECO:0000313" key="9">
    <source>
        <dbReference type="EMBL" id="KAK1697687.1"/>
    </source>
</evidence>
<dbReference type="Gene3D" id="3.20.20.100">
    <property type="entry name" value="NADP-dependent oxidoreductase domain"/>
    <property type="match status" value="1"/>
</dbReference>
<evidence type="ECO:0000256" key="2">
    <source>
        <dbReference type="ARBA" id="ARBA00022857"/>
    </source>
</evidence>
<dbReference type="PRINTS" id="PR00069">
    <property type="entry name" value="ALDKETRDTASE"/>
</dbReference>
<comment type="similarity">
    <text evidence="1">Belongs to the aldo/keto reductase family.</text>
</comment>
<reference evidence="9" key="1">
    <citation type="submission" date="2023-07" db="EMBL/GenBank/DDBJ databases">
        <title>A chromosome-level genome assembly of Lolium multiflorum.</title>
        <authorList>
            <person name="Chen Y."/>
            <person name="Copetti D."/>
            <person name="Kolliker R."/>
            <person name="Studer B."/>
        </authorList>
    </citation>
    <scope>NUCLEOTIDE SEQUENCE</scope>
    <source>
        <strain evidence="9">02402/16</strain>
        <tissue evidence="9">Leaf</tissue>
    </source>
</reference>
<dbReference type="FunFam" id="3.20.20.100:FF:000010">
    <property type="entry name" value="NADPH-dependent aldo-keto reductase, chloroplastic"/>
    <property type="match status" value="1"/>
</dbReference>
<dbReference type="SUPFAM" id="SSF51430">
    <property type="entry name" value="NAD(P)-linked oxidoreductase"/>
    <property type="match status" value="1"/>
</dbReference>
<dbReference type="Pfam" id="PF00248">
    <property type="entry name" value="Aldo_ket_red"/>
    <property type="match status" value="1"/>
</dbReference>
<evidence type="ECO:0000313" key="10">
    <source>
        <dbReference type="Proteomes" id="UP001231189"/>
    </source>
</evidence>
<keyword evidence="2" id="KW-0521">NADP</keyword>